<dbReference type="AlphaFoldDB" id="W0A325"/>
<dbReference type="Pfam" id="PF12276">
    <property type="entry name" value="DUF3617"/>
    <property type="match status" value="1"/>
</dbReference>
<dbReference type="PATRIC" id="fig|1123269.5.peg.572"/>
<proteinExistence type="predicted"/>
<dbReference type="HOGENOM" id="CLU_1609740_0_0_5"/>
<name>W0A325_9SPHN</name>
<keyword evidence="1" id="KW-0732">Signal</keyword>
<dbReference type="PROSITE" id="PS51257">
    <property type="entry name" value="PROKAR_LIPOPROTEIN"/>
    <property type="match status" value="1"/>
</dbReference>
<keyword evidence="3" id="KW-1185">Reference proteome</keyword>
<accession>W0A325</accession>
<feature type="signal peptide" evidence="1">
    <location>
        <begin position="1"/>
        <end position="21"/>
    </location>
</feature>
<dbReference type="KEGG" id="ssan:NX02_02960"/>
<evidence type="ECO:0000313" key="2">
    <source>
        <dbReference type="EMBL" id="AHE52349.1"/>
    </source>
</evidence>
<sequence>MTKTMMAAAIAVAMLAGCSGGATEEAAPAGPISLQAGQWEIITVVESGRNTDTGKAVFPIEAGATETSKVCLAAADAAKPQPAFFMPSMTSCTYTNDYFSDGTLQAQISCRKDGLNGAIGATVRGSYTATTIDAQQIVETQLASDGDVSITSKLTGKRIGDCPAG</sequence>
<dbReference type="Proteomes" id="UP000018851">
    <property type="component" value="Chromosome"/>
</dbReference>
<dbReference type="eggNOG" id="ENOG5032HBE">
    <property type="taxonomic scope" value="Bacteria"/>
</dbReference>
<feature type="chain" id="PRO_5004785195" description="DUF3617 family protein" evidence="1">
    <location>
        <begin position="22"/>
        <end position="165"/>
    </location>
</feature>
<dbReference type="RefSeq" id="WP_025290667.1">
    <property type="nucleotide sequence ID" value="NZ_CP006644.1"/>
</dbReference>
<gene>
    <name evidence="2" type="ORF">NX02_02960</name>
</gene>
<organism evidence="2 3">
    <name type="scientific">Sphingomonas sanxanigenens DSM 19645 = NX02</name>
    <dbReference type="NCBI Taxonomy" id="1123269"/>
    <lineage>
        <taxon>Bacteria</taxon>
        <taxon>Pseudomonadati</taxon>
        <taxon>Pseudomonadota</taxon>
        <taxon>Alphaproteobacteria</taxon>
        <taxon>Sphingomonadales</taxon>
        <taxon>Sphingomonadaceae</taxon>
        <taxon>Sphingomonas</taxon>
    </lineage>
</organism>
<dbReference type="STRING" id="1123269.NX02_02960"/>
<evidence type="ECO:0000313" key="3">
    <source>
        <dbReference type="Proteomes" id="UP000018851"/>
    </source>
</evidence>
<reference evidence="2 3" key="1">
    <citation type="submission" date="2013-07" db="EMBL/GenBank/DDBJ databases">
        <title>Completed genome of Sphingomonas sanxanigenens NX02.</title>
        <authorList>
            <person name="Ma T."/>
            <person name="Huang H."/>
            <person name="Wu M."/>
            <person name="Li X."/>
            <person name="Li G."/>
        </authorList>
    </citation>
    <scope>NUCLEOTIDE SEQUENCE [LARGE SCALE GENOMIC DNA]</scope>
    <source>
        <strain evidence="2 3">NX02</strain>
    </source>
</reference>
<dbReference type="OrthoDB" id="7583904at2"/>
<protein>
    <recommendedName>
        <fullName evidence="4">DUF3617 family protein</fullName>
    </recommendedName>
</protein>
<dbReference type="EMBL" id="CP006644">
    <property type="protein sequence ID" value="AHE52349.1"/>
    <property type="molecule type" value="Genomic_DNA"/>
</dbReference>
<evidence type="ECO:0000256" key="1">
    <source>
        <dbReference type="SAM" id="SignalP"/>
    </source>
</evidence>
<evidence type="ECO:0008006" key="4">
    <source>
        <dbReference type="Google" id="ProtNLM"/>
    </source>
</evidence>
<dbReference type="InterPro" id="IPR022061">
    <property type="entry name" value="DUF3617"/>
</dbReference>